<dbReference type="PROSITE" id="PS51257">
    <property type="entry name" value="PROKAR_LIPOPROTEIN"/>
    <property type="match status" value="1"/>
</dbReference>
<evidence type="ECO:0000259" key="1">
    <source>
        <dbReference type="Pfam" id="PF02872"/>
    </source>
</evidence>
<dbReference type="Proteomes" id="UP000315540">
    <property type="component" value="Unassembled WGS sequence"/>
</dbReference>
<dbReference type="PANTHER" id="PTHR11575">
    <property type="entry name" value="5'-NUCLEOTIDASE-RELATED"/>
    <property type="match status" value="1"/>
</dbReference>
<dbReference type="SUPFAM" id="SSF55816">
    <property type="entry name" value="5'-nucleotidase (syn. UDP-sugar hydrolase), C-terminal domain"/>
    <property type="match status" value="1"/>
</dbReference>
<name>A0A504J8Q4_9FLAO</name>
<dbReference type="Pfam" id="PF02872">
    <property type="entry name" value="5_nucleotid_C"/>
    <property type="match status" value="1"/>
</dbReference>
<dbReference type="EMBL" id="VFWZ01000006">
    <property type="protein sequence ID" value="TPN83933.1"/>
    <property type="molecule type" value="Genomic_DNA"/>
</dbReference>
<dbReference type="Gene3D" id="3.90.780.10">
    <property type="entry name" value="5'-Nucleotidase, C-terminal domain"/>
    <property type="match status" value="1"/>
</dbReference>
<protein>
    <recommendedName>
        <fullName evidence="1">5'-Nucleotidase C-terminal domain-containing protein</fullName>
    </recommendedName>
</protein>
<dbReference type="RefSeq" id="WP_140595241.1">
    <property type="nucleotide sequence ID" value="NZ_VFWZ01000006.1"/>
</dbReference>
<evidence type="ECO:0000313" key="2">
    <source>
        <dbReference type="EMBL" id="TPN83933.1"/>
    </source>
</evidence>
<feature type="domain" description="5'-Nucleotidase C-terminal" evidence="1">
    <location>
        <begin position="81"/>
        <end position="219"/>
    </location>
</feature>
<dbReference type="InterPro" id="IPR006179">
    <property type="entry name" value="5_nucleotidase/apyrase"/>
</dbReference>
<dbReference type="InterPro" id="IPR036907">
    <property type="entry name" value="5'-Nucleotdase_C_sf"/>
</dbReference>
<organism evidence="2 3">
    <name type="scientific">Aquimarina algicola</name>
    <dbReference type="NCBI Taxonomy" id="2589995"/>
    <lineage>
        <taxon>Bacteria</taxon>
        <taxon>Pseudomonadati</taxon>
        <taxon>Bacteroidota</taxon>
        <taxon>Flavobacteriia</taxon>
        <taxon>Flavobacteriales</taxon>
        <taxon>Flavobacteriaceae</taxon>
        <taxon>Aquimarina</taxon>
    </lineage>
</organism>
<gene>
    <name evidence="2" type="ORF">FHK87_18385</name>
</gene>
<dbReference type="GO" id="GO:0009166">
    <property type="term" value="P:nucleotide catabolic process"/>
    <property type="evidence" value="ECO:0007669"/>
    <property type="project" value="InterPro"/>
</dbReference>
<keyword evidence="3" id="KW-1185">Reference proteome</keyword>
<dbReference type="OrthoDB" id="4762412at2"/>
<dbReference type="PRINTS" id="PR01607">
    <property type="entry name" value="APYRASEFAMLY"/>
</dbReference>
<comment type="caution">
    <text evidence="2">The sequence shown here is derived from an EMBL/GenBank/DDBJ whole genome shotgun (WGS) entry which is preliminary data.</text>
</comment>
<reference evidence="2 3" key="1">
    <citation type="submission" date="2019-06" db="EMBL/GenBank/DDBJ databases">
        <authorList>
            <person name="Meng X."/>
        </authorList>
    </citation>
    <scope>NUCLEOTIDE SEQUENCE [LARGE SCALE GENOMIC DNA]</scope>
    <source>
        <strain evidence="2 3">M625</strain>
    </source>
</reference>
<dbReference type="InterPro" id="IPR008334">
    <property type="entry name" value="5'-Nucleotdase_C"/>
</dbReference>
<sequence>MNTKYFTGIIVGVLLATLLFSCKDRSVSVSKVSAKQQKIDEALPDDKAIDSFILPYRKHLNETLDSTLCIAAENFTSSRIGLESSLGNLMADIALKQAQSVFEKRYNKRIDFAMLNEGGMRADILKGGVTSRTAYEVMPFENELVAVELSKEKIQMLVQYLIDQKRAHPVSNMKLSIDKSLNTVKDLMINEQPFQKDKTYLVLTTDYLQKNGDNMIFFKDPLALYGTDYKLRNAMIDYFKSVDTLKITLDKRIHYAE</sequence>
<evidence type="ECO:0000313" key="3">
    <source>
        <dbReference type="Proteomes" id="UP000315540"/>
    </source>
</evidence>
<dbReference type="AlphaFoldDB" id="A0A504J8Q4"/>
<dbReference type="GO" id="GO:0016787">
    <property type="term" value="F:hydrolase activity"/>
    <property type="evidence" value="ECO:0007669"/>
    <property type="project" value="InterPro"/>
</dbReference>
<proteinExistence type="predicted"/>
<dbReference type="PANTHER" id="PTHR11575:SF24">
    <property type="entry name" value="5'-NUCLEOTIDASE"/>
    <property type="match status" value="1"/>
</dbReference>
<accession>A0A504J8Q4</accession>